<dbReference type="Proteomes" id="UP000626844">
    <property type="component" value="Unassembled WGS sequence"/>
</dbReference>
<sequence>MSAMLANLNELYKAKEGLEELKQQHSELYELLLHVVSLTRQLQIKYGYVGSLLMDEDLTKYRPKFIRESILSLYQKEVQKLKDHPEINEVKETIKRHRNVSDSKLFLLALGAKPELLQGSTIIK</sequence>
<gene>
    <name evidence="2" type="ORF">IC621_16620</name>
</gene>
<proteinExistence type="predicted"/>
<keyword evidence="1" id="KW-0175">Coiled coil</keyword>
<name>A0A926RZ48_9BACI</name>
<evidence type="ECO:0000256" key="1">
    <source>
        <dbReference type="SAM" id="Coils"/>
    </source>
</evidence>
<evidence type="ECO:0000313" key="2">
    <source>
        <dbReference type="EMBL" id="MBD1381857.1"/>
    </source>
</evidence>
<accession>A0A926RZ48</accession>
<feature type="coiled-coil region" evidence="1">
    <location>
        <begin position="1"/>
        <end position="28"/>
    </location>
</feature>
<protein>
    <submittedName>
        <fullName evidence="2">Uncharacterized protein</fullName>
    </submittedName>
</protein>
<dbReference type="AlphaFoldDB" id="A0A926RZ48"/>
<keyword evidence="3" id="KW-1185">Reference proteome</keyword>
<organism evidence="2 3">
    <name type="scientific">Metabacillus arenae</name>
    <dbReference type="NCBI Taxonomy" id="2771434"/>
    <lineage>
        <taxon>Bacteria</taxon>
        <taxon>Bacillati</taxon>
        <taxon>Bacillota</taxon>
        <taxon>Bacilli</taxon>
        <taxon>Bacillales</taxon>
        <taxon>Bacillaceae</taxon>
        <taxon>Metabacillus</taxon>
    </lineage>
</organism>
<reference evidence="2" key="1">
    <citation type="submission" date="2020-09" db="EMBL/GenBank/DDBJ databases">
        <title>A novel bacterium of genus Bacillus, isolated from South China Sea.</title>
        <authorList>
            <person name="Huang H."/>
            <person name="Mo K."/>
            <person name="Hu Y."/>
        </authorList>
    </citation>
    <scope>NUCLEOTIDE SEQUENCE</scope>
    <source>
        <strain evidence="2">IB182487</strain>
    </source>
</reference>
<comment type="caution">
    <text evidence="2">The sequence shown here is derived from an EMBL/GenBank/DDBJ whole genome shotgun (WGS) entry which is preliminary data.</text>
</comment>
<dbReference type="RefSeq" id="WP_191159463.1">
    <property type="nucleotide sequence ID" value="NZ_JACXAI010000022.1"/>
</dbReference>
<dbReference type="EMBL" id="JACXAI010000022">
    <property type="protein sequence ID" value="MBD1381857.1"/>
    <property type="molecule type" value="Genomic_DNA"/>
</dbReference>
<evidence type="ECO:0000313" key="3">
    <source>
        <dbReference type="Proteomes" id="UP000626844"/>
    </source>
</evidence>